<proteinExistence type="predicted"/>
<keyword evidence="3" id="KW-1185">Reference proteome</keyword>
<organism evidence="2 3">
    <name type="scientific">Dactylonectria estremocensis</name>
    <dbReference type="NCBI Taxonomy" id="1079267"/>
    <lineage>
        <taxon>Eukaryota</taxon>
        <taxon>Fungi</taxon>
        <taxon>Dikarya</taxon>
        <taxon>Ascomycota</taxon>
        <taxon>Pezizomycotina</taxon>
        <taxon>Sordariomycetes</taxon>
        <taxon>Hypocreomycetidae</taxon>
        <taxon>Hypocreales</taxon>
        <taxon>Nectriaceae</taxon>
        <taxon>Dactylonectria</taxon>
    </lineage>
</organism>
<dbReference type="Proteomes" id="UP000717696">
    <property type="component" value="Unassembled WGS sequence"/>
</dbReference>
<accession>A0A9P9INR2</accession>
<evidence type="ECO:0000313" key="3">
    <source>
        <dbReference type="Proteomes" id="UP000717696"/>
    </source>
</evidence>
<feature type="compositionally biased region" description="Basic residues" evidence="1">
    <location>
        <begin position="171"/>
        <end position="184"/>
    </location>
</feature>
<feature type="region of interest" description="Disordered" evidence="1">
    <location>
        <begin position="164"/>
        <end position="203"/>
    </location>
</feature>
<gene>
    <name evidence="2" type="ORF">B0J13DRAFT_679096</name>
</gene>
<comment type="caution">
    <text evidence="2">The sequence shown here is derived from an EMBL/GenBank/DDBJ whole genome shotgun (WGS) entry which is preliminary data.</text>
</comment>
<dbReference type="AlphaFoldDB" id="A0A9P9INR2"/>
<feature type="compositionally biased region" description="Gly residues" evidence="1">
    <location>
        <begin position="185"/>
        <end position="195"/>
    </location>
</feature>
<feature type="region of interest" description="Disordered" evidence="1">
    <location>
        <begin position="393"/>
        <end position="450"/>
    </location>
</feature>
<reference evidence="2" key="1">
    <citation type="journal article" date="2021" name="Nat. Commun.">
        <title>Genetic determinants of endophytism in the Arabidopsis root mycobiome.</title>
        <authorList>
            <person name="Mesny F."/>
            <person name="Miyauchi S."/>
            <person name="Thiergart T."/>
            <person name="Pickel B."/>
            <person name="Atanasova L."/>
            <person name="Karlsson M."/>
            <person name="Huettel B."/>
            <person name="Barry K.W."/>
            <person name="Haridas S."/>
            <person name="Chen C."/>
            <person name="Bauer D."/>
            <person name="Andreopoulos W."/>
            <person name="Pangilinan J."/>
            <person name="LaButti K."/>
            <person name="Riley R."/>
            <person name="Lipzen A."/>
            <person name="Clum A."/>
            <person name="Drula E."/>
            <person name="Henrissat B."/>
            <person name="Kohler A."/>
            <person name="Grigoriev I.V."/>
            <person name="Martin F.M."/>
            <person name="Hacquard S."/>
        </authorList>
    </citation>
    <scope>NUCLEOTIDE SEQUENCE</scope>
    <source>
        <strain evidence="2">MPI-CAGE-AT-0021</strain>
    </source>
</reference>
<protein>
    <recommendedName>
        <fullName evidence="4">C2H2-type domain-containing protein</fullName>
    </recommendedName>
</protein>
<dbReference type="OrthoDB" id="4161727at2759"/>
<evidence type="ECO:0008006" key="4">
    <source>
        <dbReference type="Google" id="ProtNLM"/>
    </source>
</evidence>
<dbReference type="PANTHER" id="PTHR38166">
    <property type="entry name" value="C2H2-TYPE DOMAIN-CONTAINING PROTEIN-RELATED"/>
    <property type="match status" value="1"/>
</dbReference>
<evidence type="ECO:0000313" key="2">
    <source>
        <dbReference type="EMBL" id="KAH7129363.1"/>
    </source>
</evidence>
<dbReference type="EMBL" id="JAGMUU010000021">
    <property type="protein sequence ID" value="KAH7129363.1"/>
    <property type="molecule type" value="Genomic_DNA"/>
</dbReference>
<sequence length="450" mass="49420">MTDPYTVEEAGPSMSFGTGPLAATAASQGASAMNYTHGAVHTFLSQPEPNPLASSMVPAAVFRSHASQAGGPPVTTNIAVRGSDAFTVSQELRLAHEYDKYLAESGPLTTDGDVDMAGIGDWSIEDLLRSPVQSTFDGTPNDNPTTIVTTATAIIVPHLDGVSSNNFGSHTKQRRVKRGHRGGRGSRGGRGGVRGGHTDQMTRGADSREFACPFFKHDPVKNGPICGHRKWAADDVHRIKEHIKECHSEPLYQCSRCYQDLETTHALFLHEQQAIACIPCVPTGGINAKQALLLKSRKGGWGKSPEEKWLWIYQTVFPHDKVIPDPYHNSPTHSRIRNEFSLLHDYRVRQNRNLVSMFKSSSRGRTDDIDWDKLQELFNQDYCDFLREVHNQANQPKQEEPQHVSNGPAATPTHAETSRPPSHVSELFPGADLGSRDGMQGEGAFTWGPK</sequence>
<evidence type="ECO:0000256" key="1">
    <source>
        <dbReference type="SAM" id="MobiDB-lite"/>
    </source>
</evidence>
<dbReference type="PANTHER" id="PTHR38166:SF1">
    <property type="entry name" value="C2H2-TYPE DOMAIN-CONTAINING PROTEIN"/>
    <property type="match status" value="1"/>
</dbReference>
<name>A0A9P9INR2_9HYPO</name>